<reference evidence="1 2" key="1">
    <citation type="submission" date="2022-10" db="EMBL/GenBank/DDBJ databases">
        <title>The complete genomes of actinobacterial strains from the NBC collection.</title>
        <authorList>
            <person name="Joergensen T.S."/>
            <person name="Alvarez Arevalo M."/>
            <person name="Sterndorff E.B."/>
            <person name="Faurdal D."/>
            <person name="Vuksanovic O."/>
            <person name="Mourched A.-S."/>
            <person name="Charusanti P."/>
            <person name="Shaw S."/>
            <person name="Blin K."/>
            <person name="Weber T."/>
        </authorList>
    </citation>
    <scope>NUCLEOTIDE SEQUENCE [LARGE SCALE GENOMIC DNA]</scope>
    <source>
        <strain evidence="1 2">NBC_01413</strain>
    </source>
</reference>
<sequence length="127" mass="14332">MSPNDASRAALLEATRRRSRLARSRISRAIRELTKRGLPVNVNSVARQAKVTRKTIYQHDDLHTLIRAHSHPTAADASEYEVGDQVDKALLQRIADQDSEIAILKAALREREQTIASLRSELSRREP</sequence>
<name>A0ABZ1NAA8_9NOCA</name>
<keyword evidence="2" id="KW-1185">Reference proteome</keyword>
<accession>A0ABZ1NAA8</accession>
<proteinExistence type="predicted"/>
<dbReference type="Proteomes" id="UP001621418">
    <property type="component" value="Chromosome"/>
</dbReference>
<evidence type="ECO:0000313" key="1">
    <source>
        <dbReference type="EMBL" id="WTY36924.1"/>
    </source>
</evidence>
<organism evidence="1 2">
    <name type="scientific">Nocardia salmonicida</name>
    <dbReference type="NCBI Taxonomy" id="53431"/>
    <lineage>
        <taxon>Bacteria</taxon>
        <taxon>Bacillati</taxon>
        <taxon>Actinomycetota</taxon>
        <taxon>Actinomycetes</taxon>
        <taxon>Mycobacteriales</taxon>
        <taxon>Nocardiaceae</taxon>
        <taxon>Nocardia</taxon>
    </lineage>
</organism>
<evidence type="ECO:0000313" key="2">
    <source>
        <dbReference type="Proteomes" id="UP001621418"/>
    </source>
</evidence>
<gene>
    <name evidence="1" type="ORF">OG308_03260</name>
</gene>
<dbReference type="RefSeq" id="WP_405149008.1">
    <property type="nucleotide sequence ID" value="NZ_CP109527.1"/>
</dbReference>
<protein>
    <submittedName>
        <fullName evidence="1">DUF6262 family protein</fullName>
    </submittedName>
</protein>
<dbReference type="EMBL" id="CP109527">
    <property type="protein sequence ID" value="WTY36924.1"/>
    <property type="molecule type" value="Genomic_DNA"/>
</dbReference>